<name>A0A6N3X2T8_9SYNE</name>
<dbReference type="Proteomes" id="UP000035054">
    <property type="component" value="Unassembled WGS sequence"/>
</dbReference>
<accession>A0A6N3X2T8</accession>
<evidence type="ECO:0000313" key="1">
    <source>
        <dbReference type="EMBL" id="KKZ10782.1"/>
    </source>
</evidence>
<evidence type="ECO:0000313" key="2">
    <source>
        <dbReference type="Proteomes" id="UP000035054"/>
    </source>
</evidence>
<protein>
    <submittedName>
        <fullName evidence="1">Uncharacterized protein</fullName>
    </submittedName>
</protein>
<dbReference type="EMBL" id="JXUO01000306">
    <property type="protein sequence ID" value="KKZ10782.1"/>
    <property type="molecule type" value="Genomic_DNA"/>
</dbReference>
<dbReference type="AlphaFoldDB" id="A0A6N3X2T8"/>
<organism evidence="1 2">
    <name type="scientific">Candidatus Synechococcus spongiarum 142</name>
    <dbReference type="NCBI Taxonomy" id="1608213"/>
    <lineage>
        <taxon>Bacteria</taxon>
        <taxon>Bacillati</taxon>
        <taxon>Cyanobacteriota</taxon>
        <taxon>Cyanophyceae</taxon>
        <taxon>Synechococcales</taxon>
        <taxon>Synechococcaceae</taxon>
        <taxon>Synechococcus</taxon>
    </lineage>
</organism>
<reference evidence="1 2" key="1">
    <citation type="submission" date="2015-01" db="EMBL/GenBank/DDBJ databases">
        <title>Lifestyle Evolution in Cyanobacterial Symbionts of Sponges.</title>
        <authorList>
            <person name="Burgsdorf I."/>
            <person name="Slaby B.M."/>
            <person name="Handley K.M."/>
            <person name="Haber M."/>
            <person name="Blom J."/>
            <person name="Marshall C.W."/>
            <person name="Gilbert J.A."/>
            <person name="Hentschel U."/>
            <person name="Steindler L."/>
        </authorList>
    </citation>
    <scope>NUCLEOTIDE SEQUENCE [LARGE SCALE GENOMIC DNA]</scope>
    <source>
        <strain evidence="1">142</strain>
    </source>
</reference>
<comment type="caution">
    <text evidence="1">The sequence shown here is derived from an EMBL/GenBank/DDBJ whole genome shotgun (WGS) entry which is preliminary data.</text>
</comment>
<proteinExistence type="predicted"/>
<sequence>MSPDPKHGKLPFLELTQRPGVALATYDKALFEAAASEGITVSPAPQLPVGVIDPGSPSPSRCTALMAPSENGVIWIHWPAYILVWGKWRAKKLSWVAMV</sequence>
<gene>
    <name evidence="1" type="ORF">TH68_09830</name>
</gene>